<dbReference type="Pfam" id="PF00069">
    <property type="entry name" value="Pkinase"/>
    <property type="match status" value="1"/>
</dbReference>
<dbReference type="Proteomes" id="UP000327493">
    <property type="component" value="Chromosome 13"/>
</dbReference>
<dbReference type="InterPro" id="IPR011009">
    <property type="entry name" value="Kinase-like_dom_sf"/>
</dbReference>
<feature type="compositionally biased region" description="Basic and acidic residues" evidence="7">
    <location>
        <begin position="370"/>
        <end position="382"/>
    </location>
</feature>
<dbReference type="GO" id="GO:0005524">
    <property type="term" value="F:ATP binding"/>
    <property type="evidence" value="ECO:0007669"/>
    <property type="project" value="UniProtKB-UniRule"/>
</dbReference>
<feature type="compositionally biased region" description="Basic residues" evidence="7">
    <location>
        <begin position="571"/>
        <end position="585"/>
    </location>
</feature>
<evidence type="ECO:0000256" key="7">
    <source>
        <dbReference type="SAM" id="MobiDB-lite"/>
    </source>
</evidence>
<dbReference type="InterPro" id="IPR008271">
    <property type="entry name" value="Ser/Thr_kinase_AS"/>
</dbReference>
<dbReference type="AlphaFoldDB" id="A0A5J5CZS1"/>
<feature type="region of interest" description="Disordered" evidence="7">
    <location>
        <begin position="455"/>
        <end position="592"/>
    </location>
</feature>
<keyword evidence="10" id="KW-1185">Reference proteome</keyword>
<dbReference type="InterPro" id="IPR050494">
    <property type="entry name" value="Ser_Thr_dual-spec_kinase"/>
</dbReference>
<feature type="binding site" evidence="6">
    <location>
        <position position="47"/>
    </location>
    <ligand>
        <name>ATP</name>
        <dbReference type="ChEBI" id="CHEBI:30616"/>
    </ligand>
</feature>
<sequence>MDFQVFVGELISSSSSQYEVQDLLGCGSFGAVTQCRKVATNEMVALKIYKNKAFIEEAKEEASILRILKELGSDQFNIVKWHDSFTFEGRYYLEFEELDISLTEFLQMSPSKSLGLTDVRPIVQQLATALDFLKSTGFAHSDLKPDNIMMVDRVRQPLRVKVIDFGLALNHPENWTGATLQTRWYRAPEILLGAPFDEAIDVWSLGCIAAEMLMGTVLFPGCDSYDMMRHINLIVGKAPDRILNDGMYTRQYFRPKYHIWNPPFWTFMSSLEKRHYTFTPCTIKSLSDVTKVPANLSAQDASAQECDRVSFADLLTKLLDMDALQRIKPSQILQHPFITTSHLHVKTCVCGDENVAKEEASDSTACPACHPDEGHPAGRSSKEAAPSLQSTVISGENTPPQKRKGDTKKRRREVLDAETDAQISPHSVKTCVEVMSLCQDQSLCGGKNVAKKDASDSAATEHPSAVISGDNTPSKKRSRADEDSECGNRSPVKKGRSEGLDAAEKDAQISLKNSRLPKRKRDDEDVSMTSDIRSRAKRSVKLEKELKEVLSNTTRPGPAPPRRGGPMKRLPVQKKKNPLPHKRRKGSLDGGE</sequence>
<evidence type="ECO:0000259" key="8">
    <source>
        <dbReference type="PROSITE" id="PS50011"/>
    </source>
</evidence>
<dbReference type="GO" id="GO:0004674">
    <property type="term" value="F:protein serine/threonine kinase activity"/>
    <property type="evidence" value="ECO:0007669"/>
    <property type="project" value="UniProtKB-KW"/>
</dbReference>
<proteinExistence type="predicted"/>
<organism evidence="9 10">
    <name type="scientific">Etheostoma spectabile</name>
    <name type="common">orangethroat darter</name>
    <dbReference type="NCBI Taxonomy" id="54343"/>
    <lineage>
        <taxon>Eukaryota</taxon>
        <taxon>Metazoa</taxon>
        <taxon>Chordata</taxon>
        <taxon>Craniata</taxon>
        <taxon>Vertebrata</taxon>
        <taxon>Euteleostomi</taxon>
        <taxon>Actinopterygii</taxon>
        <taxon>Neopterygii</taxon>
        <taxon>Teleostei</taxon>
        <taxon>Neoteleostei</taxon>
        <taxon>Acanthomorphata</taxon>
        <taxon>Eupercaria</taxon>
        <taxon>Perciformes</taxon>
        <taxon>Percoidei</taxon>
        <taxon>Percidae</taxon>
        <taxon>Etheostomatinae</taxon>
        <taxon>Etheostoma</taxon>
    </lineage>
</organism>
<evidence type="ECO:0000313" key="9">
    <source>
        <dbReference type="EMBL" id="KAA8587177.1"/>
    </source>
</evidence>
<protein>
    <recommendedName>
        <fullName evidence="8">Protein kinase domain-containing protein</fullName>
    </recommendedName>
</protein>
<dbReference type="EMBL" id="VOFY01000013">
    <property type="protein sequence ID" value="KAA8587177.1"/>
    <property type="molecule type" value="Genomic_DNA"/>
</dbReference>
<dbReference type="SMART" id="SM00220">
    <property type="entry name" value="S_TKc"/>
    <property type="match status" value="1"/>
</dbReference>
<dbReference type="SUPFAM" id="SSF56112">
    <property type="entry name" value="Protein kinase-like (PK-like)"/>
    <property type="match status" value="1"/>
</dbReference>
<keyword evidence="2" id="KW-0808">Transferase</keyword>
<evidence type="ECO:0000256" key="6">
    <source>
        <dbReference type="PROSITE-ProRule" id="PRU10141"/>
    </source>
</evidence>
<dbReference type="GO" id="GO:0005737">
    <property type="term" value="C:cytoplasm"/>
    <property type="evidence" value="ECO:0007669"/>
    <property type="project" value="TreeGrafter"/>
</dbReference>
<evidence type="ECO:0000256" key="1">
    <source>
        <dbReference type="ARBA" id="ARBA00022527"/>
    </source>
</evidence>
<evidence type="ECO:0000313" key="10">
    <source>
        <dbReference type="Proteomes" id="UP000327493"/>
    </source>
</evidence>
<feature type="compositionally biased region" description="Basic and acidic residues" evidence="7">
    <location>
        <begin position="495"/>
        <end position="507"/>
    </location>
</feature>
<dbReference type="Gene3D" id="3.30.200.20">
    <property type="entry name" value="Phosphorylase Kinase, domain 1"/>
    <property type="match status" value="1"/>
</dbReference>
<evidence type="ECO:0000256" key="4">
    <source>
        <dbReference type="ARBA" id="ARBA00022777"/>
    </source>
</evidence>
<dbReference type="InterPro" id="IPR000719">
    <property type="entry name" value="Prot_kinase_dom"/>
</dbReference>
<keyword evidence="4" id="KW-0418">Kinase</keyword>
<accession>A0A5J5CZS1</accession>
<dbReference type="PROSITE" id="PS50011">
    <property type="entry name" value="PROTEIN_KINASE_DOM"/>
    <property type="match status" value="1"/>
</dbReference>
<dbReference type="PANTHER" id="PTHR24058">
    <property type="entry name" value="DUAL SPECIFICITY PROTEIN KINASE"/>
    <property type="match status" value="1"/>
</dbReference>
<gene>
    <name evidence="9" type="ORF">FQN60_001013</name>
</gene>
<evidence type="ECO:0000256" key="3">
    <source>
        <dbReference type="ARBA" id="ARBA00022741"/>
    </source>
</evidence>
<dbReference type="Gene3D" id="1.10.510.10">
    <property type="entry name" value="Transferase(Phosphotransferase) domain 1"/>
    <property type="match status" value="1"/>
</dbReference>
<feature type="domain" description="Protein kinase" evidence="8">
    <location>
        <begin position="18"/>
        <end position="338"/>
    </location>
</feature>
<reference evidence="9 10" key="1">
    <citation type="submission" date="2019-08" db="EMBL/GenBank/DDBJ databases">
        <title>A chromosome-level genome assembly, high-density linkage maps, and genome scans reveal the genomic architecture of hybrid incompatibilities underlying speciation via character displacement in darters (Percidae: Etheostominae).</title>
        <authorList>
            <person name="Moran R.L."/>
            <person name="Catchen J.M."/>
            <person name="Fuller R.C."/>
        </authorList>
    </citation>
    <scope>NUCLEOTIDE SEQUENCE [LARGE SCALE GENOMIC DNA]</scope>
    <source>
        <strain evidence="9">EspeVRDwgs_2016</strain>
        <tissue evidence="9">Muscle</tissue>
    </source>
</reference>
<dbReference type="GO" id="GO:0005634">
    <property type="term" value="C:nucleus"/>
    <property type="evidence" value="ECO:0007669"/>
    <property type="project" value="TreeGrafter"/>
</dbReference>
<feature type="compositionally biased region" description="Basic residues" evidence="7">
    <location>
        <begin position="401"/>
        <end position="412"/>
    </location>
</feature>
<keyword evidence="3 6" id="KW-0547">Nucleotide-binding</keyword>
<dbReference type="PROSITE" id="PS00107">
    <property type="entry name" value="PROTEIN_KINASE_ATP"/>
    <property type="match status" value="1"/>
</dbReference>
<keyword evidence="1" id="KW-0723">Serine/threonine-protein kinase</keyword>
<feature type="region of interest" description="Disordered" evidence="7">
    <location>
        <begin position="362"/>
        <end position="421"/>
    </location>
</feature>
<dbReference type="InterPro" id="IPR017441">
    <property type="entry name" value="Protein_kinase_ATP_BS"/>
</dbReference>
<feature type="compositionally biased region" description="Polar residues" evidence="7">
    <location>
        <begin position="387"/>
        <end position="400"/>
    </location>
</feature>
<dbReference type="PROSITE" id="PS00108">
    <property type="entry name" value="PROTEIN_KINASE_ST"/>
    <property type="match status" value="1"/>
</dbReference>
<evidence type="ECO:0000256" key="5">
    <source>
        <dbReference type="ARBA" id="ARBA00022840"/>
    </source>
</evidence>
<comment type="caution">
    <text evidence="9">The sequence shown here is derived from an EMBL/GenBank/DDBJ whole genome shotgun (WGS) entry which is preliminary data.</text>
</comment>
<evidence type="ECO:0000256" key="2">
    <source>
        <dbReference type="ARBA" id="ARBA00022679"/>
    </source>
</evidence>
<dbReference type="PANTHER" id="PTHR24058:SF17">
    <property type="entry name" value="HOMEODOMAIN INTERACTING PROTEIN KINASE, ISOFORM D"/>
    <property type="match status" value="1"/>
</dbReference>
<dbReference type="GO" id="GO:0004713">
    <property type="term" value="F:protein tyrosine kinase activity"/>
    <property type="evidence" value="ECO:0007669"/>
    <property type="project" value="TreeGrafter"/>
</dbReference>
<keyword evidence="5 6" id="KW-0067">ATP-binding</keyword>
<name>A0A5J5CZS1_9PERO</name>